<evidence type="ECO:0000256" key="7">
    <source>
        <dbReference type="ARBA" id="ARBA00023125"/>
    </source>
</evidence>
<feature type="domain" description="C2H2-type" evidence="13">
    <location>
        <begin position="474"/>
        <end position="501"/>
    </location>
</feature>
<reference evidence="14" key="1">
    <citation type="submission" date="2021-11" db="EMBL/GenBank/DDBJ databases">
        <authorList>
            <person name="Schell T."/>
        </authorList>
    </citation>
    <scope>NUCLEOTIDE SEQUENCE</scope>
    <source>
        <strain evidence="14">M5</strain>
    </source>
</reference>
<dbReference type="GO" id="GO:0000122">
    <property type="term" value="P:negative regulation of transcription by RNA polymerase II"/>
    <property type="evidence" value="ECO:0007669"/>
    <property type="project" value="UniProtKB-ARBA"/>
</dbReference>
<dbReference type="Proteomes" id="UP000789390">
    <property type="component" value="Unassembled WGS sequence"/>
</dbReference>
<dbReference type="FunFam" id="3.30.160.60:FF:000148">
    <property type="entry name" value="zinc finger protein Gfi-1"/>
    <property type="match status" value="1"/>
</dbReference>
<evidence type="ECO:0000313" key="14">
    <source>
        <dbReference type="EMBL" id="CAH0105062.1"/>
    </source>
</evidence>
<feature type="domain" description="C2H2-type" evidence="13">
    <location>
        <begin position="341"/>
        <end position="364"/>
    </location>
</feature>
<dbReference type="PROSITE" id="PS50157">
    <property type="entry name" value="ZINC_FINGER_C2H2_2"/>
    <property type="match status" value="6"/>
</dbReference>
<organism evidence="14 15">
    <name type="scientific">Daphnia galeata</name>
    <dbReference type="NCBI Taxonomy" id="27404"/>
    <lineage>
        <taxon>Eukaryota</taxon>
        <taxon>Metazoa</taxon>
        <taxon>Ecdysozoa</taxon>
        <taxon>Arthropoda</taxon>
        <taxon>Crustacea</taxon>
        <taxon>Branchiopoda</taxon>
        <taxon>Diplostraca</taxon>
        <taxon>Cladocera</taxon>
        <taxon>Anomopoda</taxon>
        <taxon>Daphniidae</taxon>
        <taxon>Daphnia</taxon>
    </lineage>
</organism>
<feature type="domain" description="C2H2-type" evidence="13">
    <location>
        <begin position="502"/>
        <end position="525"/>
    </location>
</feature>
<evidence type="ECO:0000256" key="5">
    <source>
        <dbReference type="ARBA" id="ARBA00022833"/>
    </source>
</evidence>
<evidence type="ECO:0000256" key="2">
    <source>
        <dbReference type="ARBA" id="ARBA00022723"/>
    </source>
</evidence>
<keyword evidence="9" id="KW-0539">Nucleus</keyword>
<keyword evidence="6" id="KW-0805">Transcription regulation</keyword>
<gene>
    <name evidence="14" type="ORF">DGAL_LOCUS8018</name>
</gene>
<comment type="similarity">
    <text evidence="10">Belongs to the snail C2H2-type zinc-finger protein family.</text>
</comment>
<keyword evidence="3" id="KW-0677">Repeat</keyword>
<proteinExistence type="inferred from homology"/>
<dbReference type="OrthoDB" id="6155966at2759"/>
<evidence type="ECO:0000256" key="9">
    <source>
        <dbReference type="ARBA" id="ARBA00023242"/>
    </source>
</evidence>
<feature type="region of interest" description="Disordered" evidence="12">
    <location>
        <begin position="521"/>
        <end position="556"/>
    </location>
</feature>
<evidence type="ECO:0000256" key="11">
    <source>
        <dbReference type="PROSITE-ProRule" id="PRU00042"/>
    </source>
</evidence>
<feature type="domain" description="C2H2-type" evidence="13">
    <location>
        <begin position="446"/>
        <end position="473"/>
    </location>
</feature>
<dbReference type="FunFam" id="3.30.160.60:FF:000208">
    <property type="entry name" value="zinc finger protein Gfi-1b"/>
    <property type="match status" value="1"/>
</dbReference>
<dbReference type="Gene3D" id="3.30.160.60">
    <property type="entry name" value="Classic Zinc Finger"/>
    <property type="match status" value="5"/>
</dbReference>
<dbReference type="AlphaFoldDB" id="A0A8J2W4L9"/>
<comment type="caution">
    <text evidence="14">The sequence shown here is derived from an EMBL/GenBank/DDBJ whole genome shotgun (WGS) entry which is preliminary data.</text>
</comment>
<feature type="compositionally biased region" description="Polar residues" evidence="12">
    <location>
        <begin position="88"/>
        <end position="97"/>
    </location>
</feature>
<evidence type="ECO:0000256" key="3">
    <source>
        <dbReference type="ARBA" id="ARBA00022737"/>
    </source>
</evidence>
<dbReference type="InterPro" id="IPR013087">
    <property type="entry name" value="Znf_C2H2_type"/>
</dbReference>
<accession>A0A8J2W4L9</accession>
<feature type="region of interest" description="Disordered" evidence="12">
    <location>
        <begin position="129"/>
        <end position="239"/>
    </location>
</feature>
<feature type="region of interest" description="Disordered" evidence="12">
    <location>
        <begin position="301"/>
        <end position="333"/>
    </location>
</feature>
<dbReference type="InterPro" id="IPR050527">
    <property type="entry name" value="Snail/Krueppel_Znf"/>
</dbReference>
<evidence type="ECO:0000256" key="8">
    <source>
        <dbReference type="ARBA" id="ARBA00023163"/>
    </source>
</evidence>
<protein>
    <recommendedName>
        <fullName evidence="13">C2H2-type domain-containing protein</fullName>
    </recommendedName>
</protein>
<name>A0A8J2W4L9_9CRUS</name>
<keyword evidence="7" id="KW-0238">DNA-binding</keyword>
<evidence type="ECO:0000256" key="4">
    <source>
        <dbReference type="ARBA" id="ARBA00022771"/>
    </source>
</evidence>
<sequence length="556" mass="60989">MYENSSSPVSARQQQHEAEIIRRMNAARSSAFNVVAPYSLEAQQQNISKDVDGVGYGANPFLGSFGLLSTSWLVWSLQQQQQQQQQQSHQNGSAAPNSPNPFFYPFGAGHPLLPSAAFLRASLASANRPAEPAPQVTPPSEAQANGKCRSIGPQQPAPETPLNLSTKPKAKGIWSPASLCEEEQSRRTTTTTTGKMIPAAPSTATAASSPDRCDSPQKATSPDSPLPSGRRSSEAEDNATSPYHYHHAASATPNGTARFARGPTAAALFRPFDPFYNMRLPGHGGVGGSWKTAADDQYQHHPYHHHHHQEPQHSPQDSRQSSGGEESIYSDNTKDEDMTAHFCRVCDQSFSSAHAMEAHVRQNHCDVLMDGSSVSGDGRDQHQRINMGAFPCSRCPKVFEIGASLEQHLATHHASRSFQCKQCGKTFKRSSTLSTHLLIHSDTRPYPCQYCGKRFHQKSDMKKHTYIHTGEKPHKCIVCSKAFSQSSNLITHMRKHTGYKPFACGLCDKAFQRKVDLRRHRDSQHPAMAHLPLPPPLPLNKSERTNVGVTSATNIA</sequence>
<dbReference type="EMBL" id="CAKKLH010000168">
    <property type="protein sequence ID" value="CAH0105062.1"/>
    <property type="molecule type" value="Genomic_DNA"/>
</dbReference>
<dbReference type="GO" id="GO:0000978">
    <property type="term" value="F:RNA polymerase II cis-regulatory region sequence-specific DNA binding"/>
    <property type="evidence" value="ECO:0007669"/>
    <property type="project" value="TreeGrafter"/>
</dbReference>
<evidence type="ECO:0000256" key="12">
    <source>
        <dbReference type="SAM" id="MobiDB-lite"/>
    </source>
</evidence>
<keyword evidence="4 11" id="KW-0863">Zinc-finger</keyword>
<evidence type="ECO:0000256" key="1">
    <source>
        <dbReference type="ARBA" id="ARBA00004123"/>
    </source>
</evidence>
<dbReference type="GO" id="GO:0005634">
    <property type="term" value="C:nucleus"/>
    <property type="evidence" value="ECO:0007669"/>
    <property type="project" value="UniProtKB-SubCell"/>
</dbReference>
<dbReference type="SMART" id="SM00355">
    <property type="entry name" value="ZnF_C2H2"/>
    <property type="match status" value="6"/>
</dbReference>
<keyword evidence="2" id="KW-0479">Metal-binding</keyword>
<dbReference type="InterPro" id="IPR036236">
    <property type="entry name" value="Znf_C2H2_sf"/>
</dbReference>
<evidence type="ECO:0000256" key="10">
    <source>
        <dbReference type="ARBA" id="ARBA00037948"/>
    </source>
</evidence>
<keyword evidence="8" id="KW-0804">Transcription</keyword>
<feature type="domain" description="C2H2-type" evidence="13">
    <location>
        <begin position="418"/>
        <end position="445"/>
    </location>
</feature>
<evidence type="ECO:0000313" key="15">
    <source>
        <dbReference type="Proteomes" id="UP000789390"/>
    </source>
</evidence>
<dbReference type="Pfam" id="PF00096">
    <property type="entry name" value="zf-C2H2"/>
    <property type="match status" value="4"/>
</dbReference>
<dbReference type="SUPFAM" id="SSF57667">
    <property type="entry name" value="beta-beta-alpha zinc fingers"/>
    <property type="match status" value="3"/>
</dbReference>
<dbReference type="FunFam" id="3.30.160.60:FF:000245">
    <property type="entry name" value="zinc finger protein Gfi-1"/>
    <property type="match status" value="1"/>
</dbReference>
<feature type="compositionally biased region" description="Low complexity" evidence="12">
    <location>
        <begin position="188"/>
        <end position="210"/>
    </location>
</feature>
<feature type="compositionally biased region" description="Polar residues" evidence="12">
    <location>
        <begin position="545"/>
        <end position="556"/>
    </location>
</feature>
<evidence type="ECO:0000259" key="13">
    <source>
        <dbReference type="PROSITE" id="PS50157"/>
    </source>
</evidence>
<evidence type="ECO:0000256" key="6">
    <source>
        <dbReference type="ARBA" id="ARBA00023015"/>
    </source>
</evidence>
<dbReference type="GO" id="GO:0000981">
    <property type="term" value="F:DNA-binding transcription factor activity, RNA polymerase II-specific"/>
    <property type="evidence" value="ECO:0007669"/>
    <property type="project" value="TreeGrafter"/>
</dbReference>
<dbReference type="PANTHER" id="PTHR24388">
    <property type="entry name" value="ZINC FINGER PROTEIN"/>
    <property type="match status" value="1"/>
</dbReference>
<feature type="domain" description="C2H2-type" evidence="13">
    <location>
        <begin position="390"/>
        <end position="417"/>
    </location>
</feature>
<keyword evidence="15" id="KW-1185">Reference proteome</keyword>
<dbReference type="Pfam" id="PF13912">
    <property type="entry name" value="zf-C2H2_6"/>
    <property type="match status" value="1"/>
</dbReference>
<comment type="subcellular location">
    <subcellularLocation>
        <location evidence="1">Nucleus</location>
    </subcellularLocation>
</comment>
<feature type="region of interest" description="Disordered" evidence="12">
    <location>
        <begin position="79"/>
        <end position="106"/>
    </location>
</feature>
<dbReference type="PROSITE" id="PS00028">
    <property type="entry name" value="ZINC_FINGER_C2H2_1"/>
    <property type="match status" value="6"/>
</dbReference>
<dbReference type="FunFam" id="3.30.160.60:FF:000432">
    <property type="entry name" value="zinc finger protein Gfi-1b isoform X1"/>
    <property type="match status" value="1"/>
</dbReference>
<keyword evidence="5" id="KW-0862">Zinc</keyword>
<dbReference type="GO" id="GO:0008270">
    <property type="term" value="F:zinc ion binding"/>
    <property type="evidence" value="ECO:0007669"/>
    <property type="project" value="UniProtKB-KW"/>
</dbReference>
<dbReference type="PANTHER" id="PTHR24388:SF104">
    <property type="entry name" value="AT-RICH BINDING PROTEIN-RELATED"/>
    <property type="match status" value="1"/>
</dbReference>